<organism evidence="1 2">
    <name type="scientific">Candidatus Dojkabacteria bacterium</name>
    <dbReference type="NCBI Taxonomy" id="2099670"/>
    <lineage>
        <taxon>Bacteria</taxon>
        <taxon>Candidatus Dojkabacteria</taxon>
    </lineage>
</organism>
<dbReference type="SUPFAM" id="SSF53187">
    <property type="entry name" value="Zn-dependent exopeptidases"/>
    <property type="match status" value="1"/>
</dbReference>
<gene>
    <name evidence="1" type="ORF">KC717_01635</name>
</gene>
<name>A0A955RJZ0_9BACT</name>
<dbReference type="Gene3D" id="3.40.630.10">
    <property type="entry name" value="Zn peptidases"/>
    <property type="match status" value="1"/>
</dbReference>
<sequence length="479" mass="54752">MDSTYNRFKKFCIEYSKGFSSLQEAELTTVLELIQKLTELRNHPNERYGKEKAEFISNWLNSNSVKASIIPVDNLDETKTANKDNKWYNVLAILGDEHSSDAAPKGLFSVHHDQVAKLNPSFNLTDEMHLEHPWLEDDIIQLATSMMEAVSFQKWWNIQSQKHNLIGSIHYIISDGEEVNTLGMRGLLEKFYAEKHLPSYDFGIICEATSKNIPVTKNDQEMNLEIPHVAYQNRGKITGTVKLKETNDIAESFKEFSSIFKYIQIRLWKELDELDLAFANDRESSAPTALSATHGEFKHTNSTVFWEARTNPLSSTVQSLSFVKNIFSHVYKSNSQKIPEFRTPSISFTFDLSSLHYEERKDHSVISISNGSTQHPGYFNPLKRTDALLVLDLLIDHLTEKEKDAITNIIYGDKSKPNSVSEKGSITFSEPIDFKALQNRIKETKETIGYEKFVTESCKNHLEKIITNGTENEWKAFGS</sequence>
<dbReference type="Proteomes" id="UP000754563">
    <property type="component" value="Unassembled WGS sequence"/>
</dbReference>
<proteinExistence type="predicted"/>
<comment type="caution">
    <text evidence="1">The sequence shown here is derived from an EMBL/GenBank/DDBJ whole genome shotgun (WGS) entry which is preliminary data.</text>
</comment>
<protein>
    <submittedName>
        <fullName evidence="1">Uncharacterized protein</fullName>
    </submittedName>
</protein>
<accession>A0A955RJZ0</accession>
<evidence type="ECO:0000313" key="2">
    <source>
        <dbReference type="Proteomes" id="UP000754563"/>
    </source>
</evidence>
<dbReference type="AlphaFoldDB" id="A0A955RJZ0"/>
<evidence type="ECO:0000313" key="1">
    <source>
        <dbReference type="EMBL" id="MCA9385329.1"/>
    </source>
</evidence>
<reference evidence="1" key="1">
    <citation type="submission" date="2020-04" db="EMBL/GenBank/DDBJ databases">
        <authorList>
            <person name="Zhang T."/>
        </authorList>
    </citation>
    <scope>NUCLEOTIDE SEQUENCE</scope>
    <source>
        <strain evidence="1">HKST-UBA11</strain>
    </source>
</reference>
<feature type="non-terminal residue" evidence="1">
    <location>
        <position position="479"/>
    </location>
</feature>
<dbReference type="EMBL" id="JAGQLH010000013">
    <property type="protein sequence ID" value="MCA9385329.1"/>
    <property type="molecule type" value="Genomic_DNA"/>
</dbReference>
<reference evidence="1" key="2">
    <citation type="journal article" date="2021" name="Microbiome">
        <title>Successional dynamics and alternative stable states in a saline activated sludge microbial community over 9 years.</title>
        <authorList>
            <person name="Wang Y."/>
            <person name="Ye J."/>
            <person name="Ju F."/>
            <person name="Liu L."/>
            <person name="Boyd J.A."/>
            <person name="Deng Y."/>
            <person name="Parks D.H."/>
            <person name="Jiang X."/>
            <person name="Yin X."/>
            <person name="Woodcroft B.J."/>
            <person name="Tyson G.W."/>
            <person name="Hugenholtz P."/>
            <person name="Polz M.F."/>
            <person name="Zhang T."/>
        </authorList>
    </citation>
    <scope>NUCLEOTIDE SEQUENCE</scope>
    <source>
        <strain evidence="1">HKST-UBA11</strain>
    </source>
</reference>